<dbReference type="Proteomes" id="UP000237347">
    <property type="component" value="Unassembled WGS sequence"/>
</dbReference>
<proteinExistence type="predicted"/>
<dbReference type="PROSITE" id="PS52045">
    <property type="entry name" value="NEPROSIN_PEP_CD"/>
    <property type="match status" value="1"/>
</dbReference>
<dbReference type="PANTHER" id="PTHR31589">
    <property type="entry name" value="PROTEIN, PUTATIVE (DUF239)-RELATED-RELATED"/>
    <property type="match status" value="1"/>
</dbReference>
<dbReference type="InterPro" id="IPR053168">
    <property type="entry name" value="Glutamic_endopeptidase"/>
</dbReference>
<gene>
    <name evidence="2" type="ORF">CFP56_008469</name>
</gene>
<sequence>MEKNIFTSDDEKRVKALLTSDKVFGQGDFIYGLSDLSKIPSLFVYGLVVLGLDHIRFGIKGHVLDRRSLGSLEVELGLAKISTDQRYKKRNGGDQQREKEENVSFWSQRLHQISRGELPLDPMALGFLGPTLIRKQDGYKTGCLNAACGFVQVSCKVVFGAYIDPISQYDGKQYESYMSIMKSPDSRWWLMYPNEAVGYWPVDIFKEFGDYARHTNFGGKIYNSEPGSIHTSTQMRSGHFPSEGFGRACFIRNIRYLNNNRTFVSPDPKEF</sequence>
<dbReference type="PANTHER" id="PTHR31589:SF221">
    <property type="entry name" value="LIGASE, PUTATIVE (DUF239)-RELATED"/>
    <property type="match status" value="1"/>
</dbReference>
<feature type="domain" description="Neprosin PEP catalytic" evidence="1">
    <location>
        <begin position="8"/>
        <end position="271"/>
    </location>
</feature>
<keyword evidence="3" id="KW-1185">Reference proteome</keyword>
<evidence type="ECO:0000313" key="3">
    <source>
        <dbReference type="Proteomes" id="UP000237347"/>
    </source>
</evidence>
<organism evidence="2 3">
    <name type="scientific">Quercus suber</name>
    <name type="common">Cork oak</name>
    <dbReference type="NCBI Taxonomy" id="58331"/>
    <lineage>
        <taxon>Eukaryota</taxon>
        <taxon>Viridiplantae</taxon>
        <taxon>Streptophyta</taxon>
        <taxon>Embryophyta</taxon>
        <taxon>Tracheophyta</taxon>
        <taxon>Spermatophyta</taxon>
        <taxon>Magnoliopsida</taxon>
        <taxon>eudicotyledons</taxon>
        <taxon>Gunneridae</taxon>
        <taxon>Pentapetalae</taxon>
        <taxon>rosids</taxon>
        <taxon>fabids</taxon>
        <taxon>Fagales</taxon>
        <taxon>Fagaceae</taxon>
        <taxon>Quercus</taxon>
    </lineage>
</organism>
<comment type="caution">
    <text evidence="2">The sequence shown here is derived from an EMBL/GenBank/DDBJ whole genome shotgun (WGS) entry which is preliminary data.</text>
</comment>
<evidence type="ECO:0000259" key="1">
    <source>
        <dbReference type="PROSITE" id="PS52045"/>
    </source>
</evidence>
<reference evidence="2 3" key="1">
    <citation type="journal article" date="2018" name="Sci. Data">
        <title>The draft genome sequence of cork oak.</title>
        <authorList>
            <person name="Ramos A.M."/>
            <person name="Usie A."/>
            <person name="Barbosa P."/>
            <person name="Barros P.M."/>
            <person name="Capote T."/>
            <person name="Chaves I."/>
            <person name="Simoes F."/>
            <person name="Abreu I."/>
            <person name="Carrasquinho I."/>
            <person name="Faro C."/>
            <person name="Guimaraes J.B."/>
            <person name="Mendonca D."/>
            <person name="Nobrega F."/>
            <person name="Rodrigues L."/>
            <person name="Saibo N.J.M."/>
            <person name="Varela M.C."/>
            <person name="Egas C."/>
            <person name="Matos J."/>
            <person name="Miguel C.M."/>
            <person name="Oliveira M.M."/>
            <person name="Ricardo C.P."/>
            <person name="Goncalves S."/>
        </authorList>
    </citation>
    <scope>NUCLEOTIDE SEQUENCE [LARGE SCALE GENOMIC DNA]</scope>
    <source>
        <strain evidence="3">cv. HL8</strain>
    </source>
</reference>
<dbReference type="Pfam" id="PF03080">
    <property type="entry name" value="Neprosin"/>
    <property type="match status" value="1"/>
</dbReference>
<accession>A0AAW0L304</accession>
<dbReference type="EMBL" id="PKMF04000161">
    <property type="protein sequence ID" value="KAK7846065.1"/>
    <property type="molecule type" value="Genomic_DNA"/>
</dbReference>
<protein>
    <recommendedName>
        <fullName evidence="1">Neprosin PEP catalytic domain-containing protein</fullName>
    </recommendedName>
</protein>
<name>A0AAW0L304_QUESU</name>
<evidence type="ECO:0000313" key="2">
    <source>
        <dbReference type="EMBL" id="KAK7846065.1"/>
    </source>
</evidence>
<dbReference type="InterPro" id="IPR004314">
    <property type="entry name" value="Neprosin"/>
</dbReference>
<dbReference type="AlphaFoldDB" id="A0AAW0L304"/>